<protein>
    <submittedName>
        <fullName evidence="2">Uncharacterized protein</fullName>
    </submittedName>
</protein>
<dbReference type="AlphaFoldDB" id="A0A818X7T3"/>
<feature type="compositionally biased region" description="Basic residues" evidence="1">
    <location>
        <begin position="853"/>
        <end position="868"/>
    </location>
</feature>
<evidence type="ECO:0000313" key="2">
    <source>
        <dbReference type="EMBL" id="CAF3733359.1"/>
    </source>
</evidence>
<feature type="compositionally biased region" description="Acidic residues" evidence="1">
    <location>
        <begin position="885"/>
        <end position="896"/>
    </location>
</feature>
<feature type="compositionally biased region" description="Polar residues" evidence="1">
    <location>
        <begin position="48"/>
        <end position="58"/>
    </location>
</feature>
<dbReference type="PANTHER" id="PTHR33053">
    <property type="entry name" value="PROTEIN, PUTATIVE-RELATED"/>
    <property type="match status" value="1"/>
</dbReference>
<sequence>MLRFKASASRKVNARRIQRCQQRKILNHLFDGHDIIESDDEINDDNQSMESESSKLSEVTPSSLPLLKSMNYENDQFDNVHSFEDHLLDTDSGEPLFDGSLLTINKAVRQLCSFFTDANINKRAAVHLLRIIKTLLPKPNRLPTSWKGIMKVLGHVSTSRTTFLCSNCFQQCQKGRYGAKLCQNEQCSLKNRTMKSSQIVELVHLDIRTQIQSILTRNQLLLNRKDLYPMTDVCFGEFYQNQPSERINRITLIIHVDGASLVKLSKQSIWPCFASIVELPPPAREYQKNIVLLSLWTSKVKPDPNIFLQETIEELKLLIDTGTSIFINGQEYEISFRTQYFVSDLPAKALFCKTINFNGYSACTECCSTGEWSAGSKTVVYPFTQNNLTPRTHATYLDAAKEAQKKSIRSKTVSVNGIKGLSTLLQIFEYPRQIVFDYMHLVCLGHVPSVIKRWCQQIDESTIRLIDSSLSQLHLPHNLNVPFLDSIVSSAQWKAKNSRLFVLNVGVPIVLLNLPKLLASHFLLYSTAVKILHAPESVDEINLAEQVMNYYCKTAPLVHGPSIELYSLHAHIHLAQQVKRHGGLGHTSAFAFESCIRFIERKAHGSTHLGTQIAYWIDLQTIMQNHEVKAPTLTLINEIKWLDGRLGPYHTVLTEQLAAHTPDLNSCNFYIFFHKVMYTENTYAKPYLNRRTNTENVLYNLVLFPSDNSITVVKAKQCSPAENDGFILVQSGKKKFMGVVLEEGTLLQCSEAADRLTKKTVHPEIESDYERNVDKIQSKQNNTTTSAISTLKAVPFTEQNSNIQQRIASTITVSSGHSVPKENDSIPVGLPAATLMSDDCSSVSRSILESKRKNQKRTSNLKHKRRKQSPSGTASIELLDQFNNTDDESDDSEDEQSGNSERYVHPNQSTTDQAPSFVGRPVIEKIKKSKNKSTKISSSVIQQLLSFTSKLESQYLKPILIAQDRLETMTKNLFVNQKKMEKVLRKQKMNISLNNLDDNDESTHTQTFRSSMEYKLPGGVVVDLLQKAGVKEHANLYVTHLMDILFNPDELLAMETKDVPTDERYILLKEAVRNKFRLTHEELETMWIWLHNVILAKRRTISAKRRNTNEQINN</sequence>
<dbReference type="Pfam" id="PF06869">
    <property type="entry name" value="DUF1258"/>
    <property type="match status" value="1"/>
</dbReference>
<dbReference type="Proteomes" id="UP000663866">
    <property type="component" value="Unassembled WGS sequence"/>
</dbReference>
<comment type="caution">
    <text evidence="2">The sequence shown here is derived from an EMBL/GenBank/DDBJ whole genome shotgun (WGS) entry which is preliminary data.</text>
</comment>
<dbReference type="PANTHER" id="PTHR33053:SF9">
    <property type="entry name" value="AGAP000105-PA"/>
    <property type="match status" value="1"/>
</dbReference>
<name>A0A818X7T3_9BILA</name>
<gene>
    <name evidence="2" type="ORF">OVN521_LOCUS121</name>
</gene>
<organism evidence="2 3">
    <name type="scientific">Rotaria magnacalcarata</name>
    <dbReference type="NCBI Taxonomy" id="392030"/>
    <lineage>
        <taxon>Eukaryota</taxon>
        <taxon>Metazoa</taxon>
        <taxon>Spiralia</taxon>
        <taxon>Gnathifera</taxon>
        <taxon>Rotifera</taxon>
        <taxon>Eurotatoria</taxon>
        <taxon>Bdelloidea</taxon>
        <taxon>Philodinida</taxon>
        <taxon>Philodinidae</taxon>
        <taxon>Rotaria</taxon>
    </lineage>
</organism>
<reference evidence="2" key="1">
    <citation type="submission" date="2021-02" db="EMBL/GenBank/DDBJ databases">
        <authorList>
            <person name="Nowell W R."/>
        </authorList>
    </citation>
    <scope>NUCLEOTIDE SEQUENCE</scope>
</reference>
<evidence type="ECO:0000256" key="1">
    <source>
        <dbReference type="SAM" id="MobiDB-lite"/>
    </source>
</evidence>
<proteinExistence type="predicted"/>
<dbReference type="InterPro" id="IPR009667">
    <property type="entry name" value="DUF1258"/>
</dbReference>
<dbReference type="EMBL" id="CAJOBG010000005">
    <property type="protein sequence ID" value="CAF3733359.1"/>
    <property type="molecule type" value="Genomic_DNA"/>
</dbReference>
<feature type="region of interest" description="Disordered" evidence="1">
    <location>
        <begin position="38"/>
        <end position="58"/>
    </location>
</feature>
<feature type="region of interest" description="Disordered" evidence="1">
    <location>
        <begin position="844"/>
        <end position="920"/>
    </location>
</feature>
<keyword evidence="3" id="KW-1185">Reference proteome</keyword>
<accession>A0A818X7T3</accession>
<evidence type="ECO:0000313" key="3">
    <source>
        <dbReference type="Proteomes" id="UP000663866"/>
    </source>
</evidence>